<reference evidence="1 2" key="1">
    <citation type="submission" date="2021-06" db="EMBL/GenBank/DDBJ databases">
        <title>Caerostris extrusa draft genome.</title>
        <authorList>
            <person name="Kono N."/>
            <person name="Arakawa K."/>
        </authorList>
    </citation>
    <scope>NUCLEOTIDE SEQUENCE [LARGE SCALE GENOMIC DNA]</scope>
</reference>
<protein>
    <submittedName>
        <fullName evidence="1">Uncharacterized protein</fullName>
    </submittedName>
</protein>
<organism evidence="1 2">
    <name type="scientific">Caerostris extrusa</name>
    <name type="common">Bark spider</name>
    <name type="synonym">Caerostris bankana</name>
    <dbReference type="NCBI Taxonomy" id="172846"/>
    <lineage>
        <taxon>Eukaryota</taxon>
        <taxon>Metazoa</taxon>
        <taxon>Ecdysozoa</taxon>
        <taxon>Arthropoda</taxon>
        <taxon>Chelicerata</taxon>
        <taxon>Arachnida</taxon>
        <taxon>Araneae</taxon>
        <taxon>Araneomorphae</taxon>
        <taxon>Entelegynae</taxon>
        <taxon>Araneoidea</taxon>
        <taxon>Araneidae</taxon>
        <taxon>Caerostris</taxon>
    </lineage>
</organism>
<proteinExistence type="predicted"/>
<name>A0AAV4XXU4_CAEEX</name>
<dbReference type="AlphaFoldDB" id="A0AAV4XXU4"/>
<dbReference type="Proteomes" id="UP001054945">
    <property type="component" value="Unassembled WGS sequence"/>
</dbReference>
<evidence type="ECO:0000313" key="1">
    <source>
        <dbReference type="EMBL" id="GIY98704.1"/>
    </source>
</evidence>
<keyword evidence="2" id="KW-1185">Reference proteome</keyword>
<gene>
    <name evidence="1" type="ORF">CEXT_442071</name>
</gene>
<comment type="caution">
    <text evidence="1">The sequence shown here is derived from an EMBL/GenBank/DDBJ whole genome shotgun (WGS) entry which is preliminary data.</text>
</comment>
<evidence type="ECO:0000313" key="2">
    <source>
        <dbReference type="Proteomes" id="UP001054945"/>
    </source>
</evidence>
<accession>A0AAV4XXU4</accession>
<dbReference type="EMBL" id="BPLR01000954">
    <property type="protein sequence ID" value="GIY98704.1"/>
    <property type="molecule type" value="Genomic_DNA"/>
</dbReference>
<sequence>MNQAPIKIDIDSLNMPINTISCSESEDDSQHRFPGIGSTIVSQGQLLAIQAQLISDRPNRQNSLKNESCRRMTSDNRILCRQKKRHTLEIKIPIPKLLCGTC</sequence>